<feature type="transmembrane region" description="Helical" evidence="1">
    <location>
        <begin position="20"/>
        <end position="37"/>
    </location>
</feature>
<proteinExistence type="predicted"/>
<keyword evidence="1" id="KW-1133">Transmembrane helix</keyword>
<dbReference type="EMBL" id="PVTF01000001">
    <property type="protein sequence ID" value="PRY45970.1"/>
    <property type="molecule type" value="Genomic_DNA"/>
</dbReference>
<protein>
    <submittedName>
        <fullName evidence="2">Uncharacterized protein</fullName>
    </submittedName>
</protein>
<dbReference type="Proteomes" id="UP000239494">
    <property type="component" value="Unassembled WGS sequence"/>
</dbReference>
<evidence type="ECO:0000256" key="1">
    <source>
        <dbReference type="SAM" id="Phobius"/>
    </source>
</evidence>
<evidence type="ECO:0000313" key="2">
    <source>
        <dbReference type="EMBL" id="PRY45970.1"/>
    </source>
</evidence>
<organism evidence="2 3">
    <name type="scientific">Umezawaea tangerina</name>
    <dbReference type="NCBI Taxonomy" id="84725"/>
    <lineage>
        <taxon>Bacteria</taxon>
        <taxon>Bacillati</taxon>
        <taxon>Actinomycetota</taxon>
        <taxon>Actinomycetes</taxon>
        <taxon>Pseudonocardiales</taxon>
        <taxon>Pseudonocardiaceae</taxon>
        <taxon>Umezawaea</taxon>
    </lineage>
</organism>
<sequence length="66" mass="7031">MPRPPKNDDESSHFSVRTTLLVLISGICAVSGGWLFHAGTQSVPLAVLAGAGAFVASWTFFDNLIR</sequence>
<keyword evidence="3" id="KW-1185">Reference proteome</keyword>
<dbReference type="AlphaFoldDB" id="A0A2T0TJS6"/>
<gene>
    <name evidence="2" type="ORF">CLV43_101234</name>
</gene>
<evidence type="ECO:0000313" key="3">
    <source>
        <dbReference type="Proteomes" id="UP000239494"/>
    </source>
</evidence>
<comment type="caution">
    <text evidence="2">The sequence shown here is derived from an EMBL/GenBank/DDBJ whole genome shotgun (WGS) entry which is preliminary data.</text>
</comment>
<keyword evidence="1" id="KW-0472">Membrane</keyword>
<reference evidence="2 3" key="1">
    <citation type="submission" date="2018-03" db="EMBL/GenBank/DDBJ databases">
        <title>Genomic Encyclopedia of Archaeal and Bacterial Type Strains, Phase II (KMG-II): from individual species to whole genera.</title>
        <authorList>
            <person name="Goeker M."/>
        </authorList>
    </citation>
    <scope>NUCLEOTIDE SEQUENCE [LARGE SCALE GENOMIC DNA]</scope>
    <source>
        <strain evidence="2 3">DSM 44720</strain>
    </source>
</reference>
<feature type="transmembrane region" description="Helical" evidence="1">
    <location>
        <begin position="43"/>
        <end position="61"/>
    </location>
</feature>
<dbReference type="RefSeq" id="WP_106185073.1">
    <property type="nucleotide sequence ID" value="NZ_PVTF01000001.1"/>
</dbReference>
<keyword evidence="1" id="KW-0812">Transmembrane</keyword>
<name>A0A2T0TJS6_9PSEU</name>
<accession>A0A2T0TJS6</accession>